<dbReference type="PIRSF" id="PIRSF037228">
    <property type="entry name" value="Lant_mod_RumM"/>
    <property type="match status" value="1"/>
</dbReference>
<reference evidence="5" key="1">
    <citation type="submission" date="2016-10" db="EMBL/GenBank/DDBJ databases">
        <authorList>
            <person name="Varghese N."/>
            <person name="Submissions S."/>
        </authorList>
    </citation>
    <scope>NUCLEOTIDE SEQUENCE [LARGE SCALE GENOMIC DNA]</scope>
    <source>
        <strain evidence="5">PL19</strain>
    </source>
</reference>
<dbReference type="InterPro" id="IPR007822">
    <property type="entry name" value="LANC-like"/>
</dbReference>
<feature type="domain" description="Lantibiotic biosynthesis protein dehydration" evidence="3">
    <location>
        <begin position="112"/>
        <end position="491"/>
    </location>
</feature>
<dbReference type="GO" id="GO:0046872">
    <property type="term" value="F:metal ion binding"/>
    <property type="evidence" value="ECO:0007669"/>
    <property type="project" value="UniProtKB-KW"/>
</dbReference>
<gene>
    <name evidence="4" type="ORF">SAMN05192584_11873</name>
</gene>
<dbReference type="Proteomes" id="UP000198928">
    <property type="component" value="Unassembled WGS sequence"/>
</dbReference>
<dbReference type="SMART" id="SM01260">
    <property type="entry name" value="LANC_like"/>
    <property type="match status" value="1"/>
</dbReference>
<feature type="region of interest" description="Disordered" evidence="2">
    <location>
        <begin position="949"/>
        <end position="971"/>
    </location>
</feature>
<keyword evidence="1" id="KW-0862">Zinc</keyword>
<dbReference type="GO" id="GO:0005975">
    <property type="term" value="P:carbohydrate metabolic process"/>
    <property type="evidence" value="ECO:0007669"/>
    <property type="project" value="InterPro"/>
</dbReference>
<name>A0A1I4HDD1_9ACTN</name>
<evidence type="ECO:0000259" key="3">
    <source>
        <dbReference type="Pfam" id="PF13575"/>
    </source>
</evidence>
<evidence type="ECO:0000313" key="4">
    <source>
        <dbReference type="EMBL" id="SFL40262.1"/>
    </source>
</evidence>
<evidence type="ECO:0000256" key="1">
    <source>
        <dbReference type="PIRSR" id="PIRSR607822-1"/>
    </source>
</evidence>
<dbReference type="InterPro" id="IPR012341">
    <property type="entry name" value="6hp_glycosidase-like_sf"/>
</dbReference>
<dbReference type="OrthoDB" id="9148343at2"/>
<dbReference type="SUPFAM" id="SSF158745">
    <property type="entry name" value="LanC-like"/>
    <property type="match status" value="1"/>
</dbReference>
<organism evidence="4 5">
    <name type="scientific">Streptomyces pini</name>
    <dbReference type="NCBI Taxonomy" id="1520580"/>
    <lineage>
        <taxon>Bacteria</taxon>
        <taxon>Bacillati</taxon>
        <taxon>Actinomycetota</taxon>
        <taxon>Actinomycetes</taxon>
        <taxon>Kitasatosporales</taxon>
        <taxon>Streptomycetaceae</taxon>
        <taxon>Streptomyces</taxon>
    </lineage>
</organism>
<sequence length="971" mass="103983">MTDVTGRQDIPAETGHFEAPVAAWTAGFPAELRRRLAAVPGLSDAERTLIAATARTAQLASLQRKLNRLLLLELRAQSLTGALPGADGRERWAAFQERARSPEFRERLEARYPGLGERVARATAPLADAAAELARRLAGDRDRLPALLGRPAGRLTALRLGAGDPHRGGRTVAQLTFEGGSVMYKPRPLDTDTALEHLLVRLWSHPGAPSGPRPRTPRALLRDGYGWTAHVPHRYCADEAELAQYYRTLGHWLALMRLTGGTDLHAENLIAHGPEPVVVDAECLFTRDVPPAEDSGRGAAVDAAAAVIRRTVLRTGILPTRMGGYAMGGTDLSAAGAIPGQQPLIPVPVITGGGTDGARMDTELIAPPPSANLPAAEPALFRHWDRVLDGFRELTAHLHRMDSEGGGLPELLRPFTGCRVRNLRRGTQAYVDIGRMLWHPASLHRPEEARQRAREVLLGNARALPGAPDSPEIIESEIEDLLTGDIPVFTAVVDEATIRHAVADWRGADLRMEESVIQGALVGAYLNERTLPPRVRADLPAPRHDRLERRRRAMAAGLVRTLCEEAVTGEDSTATWVSPVLTGVGWAIRPLAADLYTGQGGVAVALAGYLREVRRGRADPVPGLEGVLEGALRVLAATEDTTATAFIGGYTGIASQVWTWTELHGLLGDEAHLARARLRAAALTPELLDEDTDLDILGGAAGVIVPLLNLAHLTGEERWLATAARAARRLERTAVRDDRGARWSTALFAEGIGGFAHGATGMGWALHRLALGEAGTDADRRRWRELAGAALSYEESLWDPAAGNWHDARIGSQQDHATAWCHGSTGIGLAAVDLYHRTGDRAHLVNAHRAAAAGLADGFGWSHTLCHGDLGLVELLTHLRALPAPAPDPGAAPVPPPVRVPDTRDLLARLLTDLEHRGPVGGLARESFSPGLMPGLGGVLHLLLRLTPDATGPGRPRTPLLLTAPEGLSPR</sequence>
<dbReference type="EMBL" id="FOSG01000018">
    <property type="protein sequence ID" value="SFL40262.1"/>
    <property type="molecule type" value="Genomic_DNA"/>
</dbReference>
<evidence type="ECO:0000313" key="5">
    <source>
        <dbReference type="Proteomes" id="UP000198928"/>
    </source>
</evidence>
<keyword evidence="1" id="KW-0479">Metal-binding</keyword>
<dbReference type="CDD" id="cd04792">
    <property type="entry name" value="LanM-like"/>
    <property type="match status" value="1"/>
</dbReference>
<protein>
    <submittedName>
        <fullName evidence="4">Type 2 lantibiotic biosynthesis protein LanM</fullName>
    </submittedName>
</protein>
<accession>A0A1I4HDD1</accession>
<feature type="binding site" evidence="1">
    <location>
        <position position="821"/>
    </location>
    <ligand>
        <name>Zn(2+)</name>
        <dbReference type="ChEBI" id="CHEBI:29105"/>
    </ligand>
</feature>
<evidence type="ECO:0000256" key="2">
    <source>
        <dbReference type="SAM" id="MobiDB-lite"/>
    </source>
</evidence>
<dbReference type="Gene3D" id="1.50.10.10">
    <property type="match status" value="1"/>
</dbReference>
<dbReference type="AlphaFoldDB" id="A0A1I4HDD1"/>
<feature type="binding site" evidence="1">
    <location>
        <position position="867"/>
    </location>
    <ligand>
        <name>Zn(2+)</name>
        <dbReference type="ChEBI" id="CHEBI:29105"/>
    </ligand>
</feature>
<dbReference type="PRINTS" id="PR01950">
    <property type="entry name" value="LANCSUPER"/>
</dbReference>
<dbReference type="Pfam" id="PF05147">
    <property type="entry name" value="LANC_like"/>
    <property type="match status" value="1"/>
</dbReference>
<dbReference type="GO" id="GO:0031179">
    <property type="term" value="P:peptide modification"/>
    <property type="evidence" value="ECO:0007669"/>
    <property type="project" value="InterPro"/>
</dbReference>
<feature type="binding site" evidence="1">
    <location>
        <position position="866"/>
    </location>
    <ligand>
        <name>Zn(2+)</name>
        <dbReference type="ChEBI" id="CHEBI:29105"/>
    </ligand>
</feature>
<dbReference type="InterPro" id="IPR017146">
    <property type="entry name" value="Lanti_2_LanM"/>
</dbReference>
<dbReference type="NCBIfam" id="TIGR03897">
    <property type="entry name" value="lanti_2_LanM"/>
    <property type="match status" value="1"/>
</dbReference>
<dbReference type="RefSeq" id="WP_093851461.1">
    <property type="nucleotide sequence ID" value="NZ_FOSG01000018.1"/>
</dbReference>
<dbReference type="Pfam" id="PF13575">
    <property type="entry name" value="DUF4135"/>
    <property type="match status" value="1"/>
</dbReference>
<keyword evidence="5" id="KW-1185">Reference proteome</keyword>
<proteinExistence type="predicted"/>
<dbReference type="InterPro" id="IPR025410">
    <property type="entry name" value="Lant_dehyd"/>
</dbReference>